<accession>A0A3D9I1E6</accession>
<organism evidence="4 5">
    <name type="scientific">Cohnella lupini</name>
    <dbReference type="NCBI Taxonomy" id="1294267"/>
    <lineage>
        <taxon>Bacteria</taxon>
        <taxon>Bacillati</taxon>
        <taxon>Bacillota</taxon>
        <taxon>Bacilli</taxon>
        <taxon>Bacillales</taxon>
        <taxon>Paenibacillaceae</taxon>
        <taxon>Cohnella</taxon>
    </lineage>
</organism>
<dbReference type="GO" id="GO:0016757">
    <property type="term" value="F:glycosyltransferase activity"/>
    <property type="evidence" value="ECO:0007669"/>
    <property type="project" value="UniProtKB-KW"/>
</dbReference>
<dbReference type="Pfam" id="PF04041">
    <property type="entry name" value="Glyco_hydro_130"/>
    <property type="match status" value="1"/>
</dbReference>
<proteinExistence type="inferred from homology"/>
<name>A0A3D9I1E6_9BACL</name>
<dbReference type="RefSeq" id="WP_115994762.1">
    <property type="nucleotide sequence ID" value="NZ_QRDY01000017.1"/>
</dbReference>
<dbReference type="Proteomes" id="UP000256869">
    <property type="component" value="Unassembled WGS sequence"/>
</dbReference>
<evidence type="ECO:0000256" key="2">
    <source>
        <dbReference type="ARBA" id="ARBA00022679"/>
    </source>
</evidence>
<dbReference type="Gene3D" id="2.115.10.20">
    <property type="entry name" value="Glycosyl hydrolase domain, family 43"/>
    <property type="match status" value="1"/>
</dbReference>
<dbReference type="SUPFAM" id="SSF75005">
    <property type="entry name" value="Arabinanase/levansucrase/invertase"/>
    <property type="match status" value="1"/>
</dbReference>
<keyword evidence="2" id="KW-0808">Transferase</keyword>
<keyword evidence="5" id="KW-1185">Reference proteome</keyword>
<evidence type="ECO:0000313" key="4">
    <source>
        <dbReference type="EMBL" id="RED55485.1"/>
    </source>
</evidence>
<evidence type="ECO:0000313" key="5">
    <source>
        <dbReference type="Proteomes" id="UP000256869"/>
    </source>
</evidence>
<dbReference type="OrthoDB" id="9775877at2"/>
<dbReference type="InterPro" id="IPR023296">
    <property type="entry name" value="Glyco_hydro_beta-prop_sf"/>
</dbReference>
<reference evidence="4 5" key="1">
    <citation type="submission" date="2018-07" db="EMBL/GenBank/DDBJ databases">
        <title>Genomic Encyclopedia of Type Strains, Phase III (KMG-III): the genomes of soil and plant-associated and newly described type strains.</title>
        <authorList>
            <person name="Whitman W."/>
        </authorList>
    </citation>
    <scope>NUCLEOTIDE SEQUENCE [LARGE SCALE GENOMIC DNA]</scope>
    <source>
        <strain evidence="4 5">CECT 8236</strain>
    </source>
</reference>
<dbReference type="InterPro" id="IPR007184">
    <property type="entry name" value="Mannoside_phosphorylase"/>
</dbReference>
<sequence>MIPQFKYSPGPVLVPQPGCDWASKMVLNPAIIQDPDSSRLHMLFRATGPWPEARKEGSYDPYPIFLGYAYSDDRGENWSADFSRPALAPALKQAKEEIYITDIRGERVRNYANGCIEDPRIFPVEDELYVSVACRMFPPGPYWMLDQDPPIETRYDYIPSWVHEQDTPFHQAARTNNTVTVLFKLDLAKLTAGQYEDAFTYVCPLTDGSRSDNRDVFLFPQRMQIDGRPQYVTLHRPMTPSAFPGGDAVSTPSIYIAAAERLEDLATDQAVHQLLASSILDWEENRIGASWPPIAIKDEEWLISYHGKKDAEFGYTQSFMIARNVPGSFPEIIHRCPDRLMYAQQEWELPTDYPTPCLFTTGGIVVGDELIMAYGAADQKVGISWVNFESLIAYVKRFDAQGGSLAHV</sequence>
<protein>
    <submittedName>
        <fullName evidence="4">Uncharacterized protein DUF377</fullName>
    </submittedName>
</protein>
<gene>
    <name evidence="4" type="ORF">DFP95_11719</name>
</gene>
<dbReference type="PANTHER" id="PTHR34106:SF5">
    <property type="entry name" value="GLYCOSIDASE"/>
    <property type="match status" value="1"/>
</dbReference>
<comment type="caution">
    <text evidence="4">The sequence shown here is derived from an EMBL/GenBank/DDBJ whole genome shotgun (WGS) entry which is preliminary data.</text>
</comment>
<dbReference type="EMBL" id="QRDY01000017">
    <property type="protein sequence ID" value="RED55485.1"/>
    <property type="molecule type" value="Genomic_DNA"/>
</dbReference>
<evidence type="ECO:0000256" key="3">
    <source>
        <dbReference type="ARBA" id="ARBA00024356"/>
    </source>
</evidence>
<evidence type="ECO:0000256" key="1">
    <source>
        <dbReference type="ARBA" id="ARBA00022676"/>
    </source>
</evidence>
<dbReference type="PANTHER" id="PTHR34106">
    <property type="entry name" value="GLYCOSIDASE"/>
    <property type="match status" value="1"/>
</dbReference>
<keyword evidence="1" id="KW-0328">Glycosyltransferase</keyword>
<dbReference type="AlphaFoldDB" id="A0A3D9I1E6"/>
<comment type="similarity">
    <text evidence="3">Belongs to the glycosyl hydrolase 130 family.</text>
</comment>